<dbReference type="Gene3D" id="1.20.140.10">
    <property type="entry name" value="Butyryl-CoA Dehydrogenase, subunit A, domain 3"/>
    <property type="match status" value="1"/>
</dbReference>
<evidence type="ECO:0000256" key="3">
    <source>
        <dbReference type="ARBA" id="ARBA00022630"/>
    </source>
</evidence>
<feature type="domain" description="Acyl-CoA oxidase/dehydrogenase middle" evidence="7">
    <location>
        <begin position="129"/>
        <end position="224"/>
    </location>
</feature>
<evidence type="ECO:0000259" key="6">
    <source>
        <dbReference type="Pfam" id="PF00441"/>
    </source>
</evidence>
<reference evidence="10" key="1">
    <citation type="journal article" date="2019" name="Int. J. Syst. Evol. Microbiol.">
        <title>The Global Catalogue of Microorganisms (GCM) 10K type strain sequencing project: providing services to taxonomists for standard genome sequencing and annotation.</title>
        <authorList>
            <consortium name="The Broad Institute Genomics Platform"/>
            <consortium name="The Broad Institute Genome Sequencing Center for Infectious Disease"/>
            <person name="Wu L."/>
            <person name="Ma J."/>
        </authorList>
    </citation>
    <scope>NUCLEOTIDE SEQUENCE [LARGE SCALE GENOMIC DNA]</scope>
    <source>
        <strain evidence="10">CGMCC 1.10759</strain>
    </source>
</reference>
<evidence type="ECO:0000259" key="7">
    <source>
        <dbReference type="Pfam" id="PF02770"/>
    </source>
</evidence>
<keyword evidence="5 9" id="KW-0560">Oxidoreductase</keyword>
<proteinExistence type="inferred from homology"/>
<dbReference type="InterPro" id="IPR009100">
    <property type="entry name" value="AcylCoA_DH/oxidase_NM_dom_sf"/>
</dbReference>
<organism evidence="9 10">
    <name type="scientific">Steroidobacter flavus</name>
    <dbReference type="NCBI Taxonomy" id="1842136"/>
    <lineage>
        <taxon>Bacteria</taxon>
        <taxon>Pseudomonadati</taxon>
        <taxon>Pseudomonadota</taxon>
        <taxon>Gammaproteobacteria</taxon>
        <taxon>Steroidobacterales</taxon>
        <taxon>Steroidobacteraceae</taxon>
        <taxon>Steroidobacter</taxon>
    </lineage>
</organism>
<dbReference type="Proteomes" id="UP001595904">
    <property type="component" value="Unassembled WGS sequence"/>
</dbReference>
<keyword evidence="4 5" id="KW-0274">FAD</keyword>
<accession>A0ABV8SXB9</accession>
<comment type="similarity">
    <text evidence="2 5">Belongs to the acyl-CoA dehydrogenase family.</text>
</comment>
<dbReference type="GO" id="GO:0016491">
    <property type="term" value="F:oxidoreductase activity"/>
    <property type="evidence" value="ECO:0007669"/>
    <property type="project" value="UniProtKB-KW"/>
</dbReference>
<evidence type="ECO:0000256" key="2">
    <source>
        <dbReference type="ARBA" id="ARBA00009347"/>
    </source>
</evidence>
<evidence type="ECO:0000256" key="1">
    <source>
        <dbReference type="ARBA" id="ARBA00001974"/>
    </source>
</evidence>
<comment type="cofactor">
    <cofactor evidence="1 5">
        <name>FAD</name>
        <dbReference type="ChEBI" id="CHEBI:57692"/>
    </cofactor>
</comment>
<evidence type="ECO:0000256" key="5">
    <source>
        <dbReference type="RuleBase" id="RU362125"/>
    </source>
</evidence>
<dbReference type="PANTHER" id="PTHR43884:SF12">
    <property type="entry name" value="ISOVALERYL-COA DEHYDROGENASE, MITOCHONDRIAL-RELATED"/>
    <property type="match status" value="1"/>
</dbReference>
<dbReference type="InterPro" id="IPR009075">
    <property type="entry name" value="AcylCo_DH/oxidase_C"/>
</dbReference>
<dbReference type="InterPro" id="IPR006091">
    <property type="entry name" value="Acyl-CoA_Oxase/DH_mid-dom"/>
</dbReference>
<dbReference type="Gene3D" id="1.10.540.10">
    <property type="entry name" value="Acyl-CoA dehydrogenase/oxidase, N-terminal domain"/>
    <property type="match status" value="1"/>
</dbReference>
<keyword evidence="10" id="KW-1185">Reference proteome</keyword>
<dbReference type="RefSeq" id="WP_380601486.1">
    <property type="nucleotide sequence ID" value="NZ_JBHSDU010000014.1"/>
</dbReference>
<dbReference type="SUPFAM" id="SSF56645">
    <property type="entry name" value="Acyl-CoA dehydrogenase NM domain-like"/>
    <property type="match status" value="1"/>
</dbReference>
<dbReference type="PROSITE" id="PS00073">
    <property type="entry name" value="ACYL_COA_DH_2"/>
    <property type="match status" value="1"/>
</dbReference>
<dbReference type="EMBL" id="JBHSDU010000014">
    <property type="protein sequence ID" value="MFC4312259.1"/>
    <property type="molecule type" value="Genomic_DNA"/>
</dbReference>
<feature type="domain" description="Acyl-CoA dehydrogenase/oxidase C-terminal" evidence="6">
    <location>
        <begin position="236"/>
        <end position="384"/>
    </location>
</feature>
<dbReference type="InterPro" id="IPR006089">
    <property type="entry name" value="Acyl-CoA_DH_CS"/>
</dbReference>
<dbReference type="Pfam" id="PF00441">
    <property type="entry name" value="Acyl-CoA_dh_1"/>
    <property type="match status" value="1"/>
</dbReference>
<dbReference type="PIRSF" id="PIRSF016578">
    <property type="entry name" value="HsaA"/>
    <property type="match status" value="1"/>
</dbReference>
<feature type="domain" description="Acyl-CoA dehydrogenase/oxidase N-terminal" evidence="8">
    <location>
        <begin position="15"/>
        <end position="124"/>
    </location>
</feature>
<dbReference type="InterPro" id="IPR013786">
    <property type="entry name" value="AcylCoA_DH/ox_N"/>
</dbReference>
<gene>
    <name evidence="9" type="ORF">ACFPN2_24470</name>
</gene>
<dbReference type="PANTHER" id="PTHR43884">
    <property type="entry name" value="ACYL-COA DEHYDROGENASE"/>
    <property type="match status" value="1"/>
</dbReference>
<dbReference type="Pfam" id="PF02770">
    <property type="entry name" value="Acyl-CoA_dh_M"/>
    <property type="match status" value="1"/>
</dbReference>
<evidence type="ECO:0000259" key="8">
    <source>
        <dbReference type="Pfam" id="PF02771"/>
    </source>
</evidence>
<sequence>MTVLDRLDAELRLPAEEQLLLESVRSVAAREIAPRAAEYDRTHRFPQASVDAINALGLNAMFVPEAYGGSPLSYRCYLACVREIAKACASTGIVWATNFHAMKPLIEFGNEEQKQRLLPRVVEGALASLAITEPGAGSDATGMTTRFEPKGDRIIVNGGKTFITNGDVADLYLLFGKWQGIDDPRRAISVLVLEKGTPGLNVLRVEDKLGTRASGTAALQFDHCDVPRANLIGEPGEGLSILLASLNRSRPSVAAHALGIARAAFEDAVSYINERRQSGRRVIEFQGIQFLLAELAAELVLVENWLWTVGRRIDEGASEFGIEASILKLRASDLAMRVTTEAVQLLGGYGYCTDYRVERLMRDAKITQIWEGTNQIHRQLIGRSFMVK</sequence>
<dbReference type="InterPro" id="IPR037069">
    <property type="entry name" value="AcylCoA_DH/ox_N_sf"/>
</dbReference>
<dbReference type="InterPro" id="IPR046373">
    <property type="entry name" value="Acyl-CoA_Oxase/DH_mid-dom_sf"/>
</dbReference>
<dbReference type="EC" id="1.-.-.-" evidence="9"/>
<dbReference type="Gene3D" id="2.40.110.10">
    <property type="entry name" value="Butyryl-CoA Dehydrogenase, subunit A, domain 2"/>
    <property type="match status" value="1"/>
</dbReference>
<protein>
    <submittedName>
        <fullName evidence="9">Acyl-CoA dehydrogenase family protein</fullName>
        <ecNumber evidence="9">1.-.-.-</ecNumber>
    </submittedName>
</protein>
<dbReference type="Pfam" id="PF02771">
    <property type="entry name" value="Acyl-CoA_dh_N"/>
    <property type="match status" value="1"/>
</dbReference>
<dbReference type="PROSITE" id="PS00072">
    <property type="entry name" value="ACYL_COA_DH_1"/>
    <property type="match status" value="1"/>
</dbReference>
<evidence type="ECO:0000313" key="10">
    <source>
        <dbReference type="Proteomes" id="UP001595904"/>
    </source>
</evidence>
<evidence type="ECO:0000313" key="9">
    <source>
        <dbReference type="EMBL" id="MFC4312259.1"/>
    </source>
</evidence>
<dbReference type="SUPFAM" id="SSF47203">
    <property type="entry name" value="Acyl-CoA dehydrogenase C-terminal domain-like"/>
    <property type="match status" value="1"/>
</dbReference>
<dbReference type="InterPro" id="IPR036250">
    <property type="entry name" value="AcylCo_DH-like_C"/>
</dbReference>
<comment type="caution">
    <text evidence="9">The sequence shown here is derived from an EMBL/GenBank/DDBJ whole genome shotgun (WGS) entry which is preliminary data.</text>
</comment>
<evidence type="ECO:0000256" key="4">
    <source>
        <dbReference type="ARBA" id="ARBA00022827"/>
    </source>
</evidence>
<name>A0ABV8SXB9_9GAMM</name>
<keyword evidence="3 5" id="KW-0285">Flavoprotein</keyword>